<dbReference type="SUPFAM" id="SSF51735">
    <property type="entry name" value="NAD(P)-binding Rossmann-fold domains"/>
    <property type="match status" value="1"/>
</dbReference>
<name>A0A1B1MK92_STRLN</name>
<dbReference type="InterPro" id="IPR051606">
    <property type="entry name" value="Polyketide_Oxido-like"/>
</dbReference>
<dbReference type="STRING" id="1915.SLINC_6806"/>
<dbReference type="PANTHER" id="PTHR43355">
    <property type="entry name" value="FLAVIN REDUCTASE (NADPH)"/>
    <property type="match status" value="1"/>
</dbReference>
<organism evidence="1 2">
    <name type="scientific">Streptomyces lincolnensis</name>
    <dbReference type="NCBI Taxonomy" id="1915"/>
    <lineage>
        <taxon>Bacteria</taxon>
        <taxon>Bacillati</taxon>
        <taxon>Actinomycetota</taxon>
        <taxon>Actinomycetes</taxon>
        <taxon>Kitasatosporales</taxon>
        <taxon>Streptomycetaceae</taxon>
        <taxon>Streptomyces</taxon>
    </lineage>
</organism>
<dbReference type="PANTHER" id="PTHR43355:SF2">
    <property type="entry name" value="FLAVIN REDUCTASE (NADPH)"/>
    <property type="match status" value="1"/>
</dbReference>
<sequence length="223" mass="23607">MRLTIVAATGGVGRHLVEQAVAGGHDVTAVARRPRELPGGVRTVAADLTEPDVGAALAEAVRGADAVLSALGPRNPRADAGITSRGTRAIVAAMHAEHVRRIVVVSAAPVGPVPVPGRPTPPRHDPGDGFFMRHLGVPFTRAMFGRHYADLAVTEQILRDSGLEWTVSRPPKLTDKPLTGTYRTAWNRNIRGGFSVSRADVAHHMLAMVNQADTIEQVVGIAN</sequence>
<evidence type="ECO:0000313" key="2">
    <source>
        <dbReference type="Proteomes" id="UP000092598"/>
    </source>
</evidence>
<dbReference type="InterPro" id="IPR016040">
    <property type="entry name" value="NAD(P)-bd_dom"/>
</dbReference>
<dbReference type="InterPro" id="IPR036291">
    <property type="entry name" value="NAD(P)-bd_dom_sf"/>
</dbReference>
<dbReference type="PATRIC" id="fig|1915.4.peg.7509"/>
<reference evidence="1 2" key="1">
    <citation type="submission" date="2016-07" db="EMBL/GenBank/DDBJ databases">
        <title>Enhancement of antibiotic productionsby engineered nitrateutilization in actinobacteria.</title>
        <authorList>
            <person name="Meng S.C."/>
        </authorList>
    </citation>
    <scope>NUCLEOTIDE SEQUENCE [LARGE SCALE GENOMIC DNA]</scope>
    <source>
        <strain evidence="1 2">NRRL 2936</strain>
    </source>
</reference>
<keyword evidence="2" id="KW-1185">Reference proteome</keyword>
<dbReference type="OrthoDB" id="3763081at2"/>
<dbReference type="EMBL" id="CP016438">
    <property type="protein sequence ID" value="ANS69030.1"/>
    <property type="molecule type" value="Genomic_DNA"/>
</dbReference>
<protein>
    <submittedName>
        <fullName evidence="1">NAD-dependent epimerase/dehydratase</fullName>
    </submittedName>
</protein>
<dbReference type="GO" id="GO:0042602">
    <property type="term" value="F:riboflavin reductase (NADPH) activity"/>
    <property type="evidence" value="ECO:0007669"/>
    <property type="project" value="TreeGrafter"/>
</dbReference>
<evidence type="ECO:0000313" key="1">
    <source>
        <dbReference type="EMBL" id="ANS69030.1"/>
    </source>
</evidence>
<accession>A0A1B1MK92</accession>
<dbReference type="RefSeq" id="WP_067442418.1">
    <property type="nucleotide sequence ID" value="NZ_CP016438.1"/>
</dbReference>
<dbReference type="Pfam" id="PF13460">
    <property type="entry name" value="NAD_binding_10"/>
    <property type="match status" value="1"/>
</dbReference>
<dbReference type="GO" id="GO:0004074">
    <property type="term" value="F:biliverdin reductase [NAD(P)H] activity"/>
    <property type="evidence" value="ECO:0007669"/>
    <property type="project" value="TreeGrafter"/>
</dbReference>
<dbReference type="KEGG" id="sls:SLINC_6806"/>
<dbReference type="Proteomes" id="UP000092598">
    <property type="component" value="Chromosome"/>
</dbReference>
<gene>
    <name evidence="1" type="ORF">SLINC_6806</name>
</gene>
<proteinExistence type="predicted"/>
<dbReference type="Gene3D" id="3.40.50.720">
    <property type="entry name" value="NAD(P)-binding Rossmann-like Domain"/>
    <property type="match status" value="1"/>
</dbReference>
<dbReference type="AlphaFoldDB" id="A0A1B1MK92"/>